<gene>
    <name evidence="5" type="ORF">FRC53_03045</name>
</gene>
<name>A0A6L5GR59_9FIRM</name>
<feature type="domain" description="Prolow-density lipoprotein receptor-related protein 1-like beta-propeller" evidence="4">
    <location>
        <begin position="206"/>
        <end position="448"/>
    </location>
</feature>
<dbReference type="AlphaFoldDB" id="A0A6L5GR59"/>
<comment type="caution">
    <text evidence="5">The sequence shown here is derived from an EMBL/GenBank/DDBJ whole genome shotgun (WGS) entry which is preliminary data.</text>
</comment>
<evidence type="ECO:0000259" key="4">
    <source>
        <dbReference type="Pfam" id="PF16472"/>
    </source>
</evidence>
<protein>
    <submittedName>
        <fullName evidence="5">DUF5050 domain-containing protein</fullName>
    </submittedName>
</protein>
<dbReference type="Gene3D" id="1.25.40.10">
    <property type="entry name" value="Tetratricopeptide repeat domain"/>
    <property type="match status" value="1"/>
</dbReference>
<evidence type="ECO:0000256" key="2">
    <source>
        <dbReference type="SAM" id="MobiDB-lite"/>
    </source>
</evidence>
<dbReference type="InterPro" id="IPR032485">
    <property type="entry name" value="LRP1-like_beta_prop"/>
</dbReference>
<keyword evidence="3" id="KW-0812">Transmembrane</keyword>
<organism evidence="5 6">
    <name type="scientific">Candidatus Pseudoramibacter fermentans</name>
    <dbReference type="NCBI Taxonomy" id="2594427"/>
    <lineage>
        <taxon>Bacteria</taxon>
        <taxon>Bacillati</taxon>
        <taxon>Bacillota</taxon>
        <taxon>Clostridia</taxon>
        <taxon>Eubacteriales</taxon>
        <taxon>Eubacteriaceae</taxon>
        <taxon>Pseudoramibacter</taxon>
    </lineage>
</organism>
<keyword evidence="3" id="KW-0472">Membrane</keyword>
<reference evidence="5" key="1">
    <citation type="journal article" date="2020" name="Appl. Environ. Microbiol.">
        <title>Medium-Chain Fatty Acid Synthesis by 'Candidatus Weimeria bifida' gen. nov., sp. nov., and 'Candidatus Pseudoramibacter fermentans' sp. nov.</title>
        <authorList>
            <person name="Scarborough M.J."/>
            <person name="Myers K.S."/>
            <person name="Donohue T.J."/>
            <person name="Noguera D.R."/>
        </authorList>
    </citation>
    <scope>NUCLEOTIDE SEQUENCE</scope>
    <source>
        <strain evidence="5">EUB1.1</strain>
    </source>
</reference>
<dbReference type="Pfam" id="PF14559">
    <property type="entry name" value="TPR_19"/>
    <property type="match status" value="1"/>
</dbReference>
<accession>A0A6L5GR59</accession>
<dbReference type="Pfam" id="PF16472">
    <property type="entry name" value="DUF5050"/>
    <property type="match status" value="1"/>
</dbReference>
<evidence type="ECO:0000256" key="3">
    <source>
        <dbReference type="SAM" id="Phobius"/>
    </source>
</evidence>
<evidence type="ECO:0000313" key="5">
    <source>
        <dbReference type="EMBL" id="MQM72406.1"/>
    </source>
</evidence>
<keyword evidence="3" id="KW-1133">Transmembrane helix</keyword>
<feature type="compositionally biased region" description="Acidic residues" evidence="2">
    <location>
        <begin position="454"/>
        <end position="486"/>
    </location>
</feature>
<dbReference type="EMBL" id="VOGB01000004">
    <property type="protein sequence ID" value="MQM72406.1"/>
    <property type="molecule type" value="Genomic_DNA"/>
</dbReference>
<dbReference type="Gene3D" id="2.120.10.30">
    <property type="entry name" value="TolB, C-terminal domain"/>
    <property type="match status" value="1"/>
</dbReference>
<keyword evidence="1" id="KW-0802">TPR repeat</keyword>
<proteinExistence type="predicted"/>
<feature type="region of interest" description="Disordered" evidence="2">
    <location>
        <begin position="449"/>
        <end position="492"/>
    </location>
</feature>
<feature type="transmembrane region" description="Helical" evidence="3">
    <location>
        <begin position="41"/>
        <end position="61"/>
    </location>
</feature>
<feature type="repeat" description="TPR" evidence="1">
    <location>
        <begin position="100"/>
        <end position="133"/>
    </location>
</feature>
<dbReference type="SMART" id="SM00028">
    <property type="entry name" value="TPR"/>
    <property type="match status" value="2"/>
</dbReference>
<dbReference type="Proteomes" id="UP000473648">
    <property type="component" value="Unassembled WGS sequence"/>
</dbReference>
<dbReference type="InterPro" id="IPR019734">
    <property type="entry name" value="TPR_rpt"/>
</dbReference>
<dbReference type="SUPFAM" id="SSF63825">
    <property type="entry name" value="YWTD domain"/>
    <property type="match status" value="1"/>
</dbReference>
<dbReference type="InterPro" id="IPR011990">
    <property type="entry name" value="TPR-like_helical_dom_sf"/>
</dbReference>
<feature type="region of interest" description="Disordered" evidence="2">
    <location>
        <begin position="142"/>
        <end position="190"/>
    </location>
</feature>
<evidence type="ECO:0000256" key="1">
    <source>
        <dbReference type="PROSITE-ProRule" id="PRU00339"/>
    </source>
</evidence>
<keyword evidence="6" id="KW-1185">Reference proteome</keyword>
<dbReference type="InterPro" id="IPR011042">
    <property type="entry name" value="6-blade_b-propeller_TolB-like"/>
</dbReference>
<evidence type="ECO:0000313" key="6">
    <source>
        <dbReference type="Proteomes" id="UP000473648"/>
    </source>
</evidence>
<sequence>MIDDYEVTEDLTAPQENDEAPGQVPKPVKRPKKIWTKRMKILIPVLAAAIVVLCVFGYKIYAHSQYEKKLDLAEKYMDDGKIAQAKLAFEDAAQIEKKNPEPYVEMGKMYFDNSDYDKAIKYLSTANQRQETSESYNKIADSYEEKGDDKKAEENRQKAESLSQQETKRHRVFSAKNNSNVSGASNAGNTNGNLTYSGTTSDSSFAAGGKMVHAGDWTYYSTVNGLFRTDGSKVKQLSDEAYASLNVYKNKFYVLETDDDEQKVESMDLDAENEKEIYSTTDNDIAEAMVYKDKIYVIKTDAGEGTDWQEGGNNFGPTTSVTAMDLDGSHQKKVLSKSNTGGQVSIDNGLIYYYDAENAAIRSVNLTGGDDQLVLEVKNLSDYGTDTIPSFYVDNQHVYYTAFVGNYIDYNLKTKDKVTFESDDWQHTYILNKDSNGKYVYVISYEKSDSSSYDSDENNDYDDGEDDSYDSGEDYDYDDTEDDYDYDSYSHSSTGAPYTLWRIDADGGNVTKLYTSDSGNSSVGFVYANDDGVFVMENSGTVKLIDSDGNVTELETDD</sequence>
<feature type="compositionally biased region" description="Low complexity" evidence="2">
    <location>
        <begin position="174"/>
        <end position="190"/>
    </location>
</feature>
<dbReference type="PROSITE" id="PS50005">
    <property type="entry name" value="TPR"/>
    <property type="match status" value="1"/>
</dbReference>
<feature type="compositionally biased region" description="Basic and acidic residues" evidence="2">
    <location>
        <begin position="142"/>
        <end position="159"/>
    </location>
</feature>
<dbReference type="SUPFAM" id="SSF48452">
    <property type="entry name" value="TPR-like"/>
    <property type="match status" value="1"/>
</dbReference>
<feature type="region of interest" description="Disordered" evidence="2">
    <location>
        <begin position="1"/>
        <end position="28"/>
    </location>
</feature>